<evidence type="ECO:0000313" key="2">
    <source>
        <dbReference type="EMBL" id="MFC4695365.1"/>
    </source>
</evidence>
<reference evidence="3" key="1">
    <citation type="journal article" date="2019" name="Int. J. Syst. Evol. Microbiol.">
        <title>The Global Catalogue of Microorganisms (GCM) 10K type strain sequencing project: providing services to taxonomists for standard genome sequencing and annotation.</title>
        <authorList>
            <consortium name="The Broad Institute Genomics Platform"/>
            <consortium name="The Broad Institute Genome Sequencing Center for Infectious Disease"/>
            <person name="Wu L."/>
            <person name="Ma J."/>
        </authorList>
    </citation>
    <scope>NUCLEOTIDE SEQUENCE [LARGE SCALE GENOMIC DNA]</scope>
    <source>
        <strain evidence="3">CCUG 62763</strain>
    </source>
</reference>
<feature type="region of interest" description="Disordered" evidence="1">
    <location>
        <begin position="118"/>
        <end position="158"/>
    </location>
</feature>
<accession>A0ABV9LP47</accession>
<keyword evidence="3" id="KW-1185">Reference proteome</keyword>
<proteinExistence type="predicted"/>
<evidence type="ECO:0000313" key="3">
    <source>
        <dbReference type="Proteomes" id="UP001596025"/>
    </source>
</evidence>
<comment type="caution">
    <text evidence="2">The sequence shown here is derived from an EMBL/GenBank/DDBJ whole genome shotgun (WGS) entry which is preliminary data.</text>
</comment>
<dbReference type="RefSeq" id="WP_387992166.1">
    <property type="nucleotide sequence ID" value="NZ_JBHSGR010000022.1"/>
</dbReference>
<gene>
    <name evidence="2" type="ORF">ACFO3M_18335</name>
</gene>
<dbReference type="EMBL" id="JBHSGR010000022">
    <property type="protein sequence ID" value="MFC4695365.1"/>
    <property type="molecule type" value="Genomic_DNA"/>
</dbReference>
<organism evidence="2 3">
    <name type="scientific">Geodermatophilus arenarius</name>
    <dbReference type="NCBI Taxonomy" id="1137990"/>
    <lineage>
        <taxon>Bacteria</taxon>
        <taxon>Bacillati</taxon>
        <taxon>Actinomycetota</taxon>
        <taxon>Actinomycetes</taxon>
        <taxon>Geodermatophilales</taxon>
        <taxon>Geodermatophilaceae</taxon>
        <taxon>Geodermatophilus</taxon>
    </lineage>
</organism>
<evidence type="ECO:0000256" key="1">
    <source>
        <dbReference type="SAM" id="MobiDB-lite"/>
    </source>
</evidence>
<sequence>MTDPADAVWNRACDPDGPSPHPGDAALAAVLLCHGMAVNGGLLHAVQGLEPDQVERAVAGFRLFGLDAAAEAVADVARQATGLGEDDLDAAERLEVEADRRYAAALPEWDETVEQAFREHLRRSPGDYAPVQPRTPTAGRARSGRGSGGRGPSWRRDR</sequence>
<dbReference type="Proteomes" id="UP001596025">
    <property type="component" value="Unassembled WGS sequence"/>
</dbReference>
<name>A0ABV9LP47_9ACTN</name>
<protein>
    <submittedName>
        <fullName evidence="2">Uncharacterized protein</fullName>
    </submittedName>
</protein>